<evidence type="ECO:0000256" key="1">
    <source>
        <dbReference type="ARBA" id="ARBA00022737"/>
    </source>
</evidence>
<dbReference type="InterPro" id="IPR002885">
    <property type="entry name" value="PPR_rpt"/>
</dbReference>
<evidence type="ECO:0000313" key="3">
    <source>
        <dbReference type="Proteomes" id="UP000626092"/>
    </source>
</evidence>
<organism evidence="2 3">
    <name type="scientific">Rhododendron simsii</name>
    <name type="common">Sims's rhododendron</name>
    <dbReference type="NCBI Taxonomy" id="118357"/>
    <lineage>
        <taxon>Eukaryota</taxon>
        <taxon>Viridiplantae</taxon>
        <taxon>Streptophyta</taxon>
        <taxon>Embryophyta</taxon>
        <taxon>Tracheophyta</taxon>
        <taxon>Spermatophyta</taxon>
        <taxon>Magnoliopsida</taxon>
        <taxon>eudicotyledons</taxon>
        <taxon>Gunneridae</taxon>
        <taxon>Pentapetalae</taxon>
        <taxon>asterids</taxon>
        <taxon>Ericales</taxon>
        <taxon>Ericaceae</taxon>
        <taxon>Ericoideae</taxon>
        <taxon>Rhodoreae</taxon>
        <taxon>Rhododendron</taxon>
    </lineage>
</organism>
<dbReference type="GO" id="GO:0009451">
    <property type="term" value="P:RNA modification"/>
    <property type="evidence" value="ECO:0007669"/>
    <property type="project" value="InterPro"/>
</dbReference>
<proteinExistence type="predicted"/>
<dbReference type="InterPro" id="IPR046960">
    <property type="entry name" value="PPR_At4g14850-like_plant"/>
</dbReference>
<name>A0A834LYM0_RHOSS</name>
<keyword evidence="3" id="KW-1185">Reference proteome</keyword>
<dbReference type="AlphaFoldDB" id="A0A834LYM0"/>
<evidence type="ECO:0000313" key="2">
    <source>
        <dbReference type="EMBL" id="KAF7150883.1"/>
    </source>
</evidence>
<dbReference type="Pfam" id="PF01535">
    <property type="entry name" value="PPR"/>
    <property type="match status" value="3"/>
</dbReference>
<sequence length="257" mass="28506">MVVTCSTNRQSSEALRLFQEMQLANVVPVSVLLACGDVGALGTGKMVNEFIESRRFEIDLKLGTALVDMYAKCGDIDNSLAVFNAMNKKDMFAWIPVILGLGNHGLGELALDYFSSMISEQTMPDSITEGRLQVARELISSMPFAPDAIIWRALLGACVIYNNVELAEEATVNLLEVELHVDGTLFANIYSQVMKWDKVLKSQSEEVCKVLAEMSFALKHAGNQPRATSMLHEFMLNGPWHTHWASRAYLRIPIFAS</sequence>
<dbReference type="InterPro" id="IPR011990">
    <property type="entry name" value="TPR-like_helical_dom_sf"/>
</dbReference>
<evidence type="ECO:0008006" key="4">
    <source>
        <dbReference type="Google" id="ProtNLM"/>
    </source>
</evidence>
<accession>A0A834LYM0</accession>
<comment type="caution">
    <text evidence="2">The sequence shown here is derived from an EMBL/GenBank/DDBJ whole genome shotgun (WGS) entry which is preliminary data.</text>
</comment>
<dbReference type="Proteomes" id="UP000626092">
    <property type="component" value="Unassembled WGS sequence"/>
</dbReference>
<reference evidence="2" key="1">
    <citation type="submission" date="2019-11" db="EMBL/GenBank/DDBJ databases">
        <authorList>
            <person name="Liu Y."/>
            <person name="Hou J."/>
            <person name="Li T.-Q."/>
            <person name="Guan C.-H."/>
            <person name="Wu X."/>
            <person name="Wu H.-Z."/>
            <person name="Ling F."/>
            <person name="Zhang R."/>
            <person name="Shi X.-G."/>
            <person name="Ren J.-P."/>
            <person name="Chen E.-F."/>
            <person name="Sun J.-M."/>
        </authorList>
    </citation>
    <scope>NUCLEOTIDE SEQUENCE</scope>
    <source>
        <strain evidence="2">Adult_tree_wgs_1</strain>
        <tissue evidence="2">Leaves</tissue>
    </source>
</reference>
<dbReference type="PANTHER" id="PTHR47926:SF344">
    <property type="entry name" value="OS07G0636900 PROTEIN"/>
    <property type="match status" value="1"/>
</dbReference>
<dbReference type="OrthoDB" id="9990610at2759"/>
<keyword evidence="1" id="KW-0677">Repeat</keyword>
<dbReference type="GO" id="GO:0003723">
    <property type="term" value="F:RNA binding"/>
    <property type="evidence" value="ECO:0007669"/>
    <property type="project" value="InterPro"/>
</dbReference>
<dbReference type="Gene3D" id="1.25.40.10">
    <property type="entry name" value="Tetratricopeptide repeat domain"/>
    <property type="match status" value="1"/>
</dbReference>
<gene>
    <name evidence="2" type="ORF">RHSIM_Rhsim02G0092000</name>
</gene>
<dbReference type="EMBL" id="WJXA01000002">
    <property type="protein sequence ID" value="KAF7150883.1"/>
    <property type="molecule type" value="Genomic_DNA"/>
</dbReference>
<dbReference type="PANTHER" id="PTHR47926">
    <property type="entry name" value="PENTATRICOPEPTIDE REPEAT-CONTAINING PROTEIN"/>
    <property type="match status" value="1"/>
</dbReference>
<protein>
    <recommendedName>
        <fullName evidence="4">Pentatricopeptide repeat-containing protein</fullName>
    </recommendedName>
</protein>